<evidence type="ECO:0000313" key="6">
    <source>
        <dbReference type="Proteomes" id="UP000887577"/>
    </source>
</evidence>
<evidence type="ECO:0000256" key="4">
    <source>
        <dbReference type="RuleBase" id="RU003465"/>
    </source>
</evidence>
<dbReference type="PANTHER" id="PTHR13832">
    <property type="entry name" value="PROTEIN PHOSPHATASE 2C"/>
    <property type="match status" value="1"/>
</dbReference>
<feature type="domain" description="PPM-type phosphatase" evidence="5">
    <location>
        <begin position="118"/>
        <end position="513"/>
    </location>
</feature>
<reference evidence="7" key="1">
    <citation type="submission" date="2022-11" db="UniProtKB">
        <authorList>
            <consortium name="WormBaseParasite"/>
        </authorList>
    </citation>
    <scope>IDENTIFICATION</scope>
</reference>
<name>A0A914Z0B4_9BILA</name>
<keyword evidence="3 4" id="KW-0904">Protein phosphatase</keyword>
<sequence>MNNKQQKTRWHPDALHNAKKDFSAIDLDKEEDHSNGYNKLFNGFEWRQPSLYHILSINALCGSIFIQRGTCKSSLNLMNVGRRFFHTAQNHRLLIRQKTSTDAQLRAHERSVTLTDCAISKIDVSQLAANRPIEDYHSAATCLSSNAHLIGVFDGHGGASCSRHVSARLFDYMCASVLEKHIIKNLPLMDRLQWLFSSGDHRLPSFVKEQHIRNVQNFFDRFKSDPDLKSVRKAIQAAFIALDDDITQGAMPDNVGRVDRIAANVAASGSCATVAHLRKCHLHVGNIGDSAAVLGVSQQYSMTARQLSRPHCVENDDEVQRIRHAHPISESSTILKGSRLLGELYPLRAFGDVRYKWTEDLQRVVLEPLGVLPPHGLLTPPYLTAMPEVFYHKLTSNDKFLVIATDGLWEMLEPDSVIRLINDHTLGTQTLSLYQPEQGISLLDVCKNLEKRKQGESKKPLDDNSATHVIRNALGGVSGGIELQYERLKESLQLPPGMARHYRDDITVIVIHFNEDYLSSIAESEDPCGF</sequence>
<dbReference type="CDD" id="cd00143">
    <property type="entry name" value="PP2Cc"/>
    <property type="match status" value="1"/>
</dbReference>
<organism evidence="6 7">
    <name type="scientific">Panagrolaimus superbus</name>
    <dbReference type="NCBI Taxonomy" id="310955"/>
    <lineage>
        <taxon>Eukaryota</taxon>
        <taxon>Metazoa</taxon>
        <taxon>Ecdysozoa</taxon>
        <taxon>Nematoda</taxon>
        <taxon>Chromadorea</taxon>
        <taxon>Rhabditida</taxon>
        <taxon>Tylenchina</taxon>
        <taxon>Panagrolaimomorpha</taxon>
        <taxon>Panagrolaimoidea</taxon>
        <taxon>Panagrolaimidae</taxon>
        <taxon>Panagrolaimus</taxon>
    </lineage>
</organism>
<dbReference type="GO" id="GO:0004741">
    <property type="term" value="F:[pyruvate dehydrogenase (acetyl-transferring)]-phosphatase activity"/>
    <property type="evidence" value="ECO:0007669"/>
    <property type="project" value="TreeGrafter"/>
</dbReference>
<dbReference type="PROSITE" id="PS01032">
    <property type="entry name" value="PPM_1"/>
    <property type="match status" value="1"/>
</dbReference>
<dbReference type="InterPro" id="IPR036457">
    <property type="entry name" value="PPM-type-like_dom_sf"/>
</dbReference>
<dbReference type="InterPro" id="IPR015655">
    <property type="entry name" value="PP2C"/>
</dbReference>
<proteinExistence type="inferred from homology"/>
<dbReference type="AlphaFoldDB" id="A0A914Z0B4"/>
<dbReference type="GO" id="GO:0046872">
    <property type="term" value="F:metal ion binding"/>
    <property type="evidence" value="ECO:0007669"/>
    <property type="project" value="UniProtKB-KW"/>
</dbReference>
<keyword evidence="2 4" id="KW-0378">Hydrolase</keyword>
<protein>
    <submittedName>
        <fullName evidence="7">PPM-type phosphatase domain-containing protein</fullName>
    </submittedName>
</protein>
<keyword evidence="6" id="KW-1185">Reference proteome</keyword>
<accession>A0A914Z0B4</accession>
<evidence type="ECO:0000313" key="7">
    <source>
        <dbReference type="WBParaSite" id="PSU_v2.g6174.t1"/>
    </source>
</evidence>
<comment type="similarity">
    <text evidence="4">Belongs to the PP2C family.</text>
</comment>
<dbReference type="SUPFAM" id="SSF81606">
    <property type="entry name" value="PP2C-like"/>
    <property type="match status" value="1"/>
</dbReference>
<evidence type="ECO:0000259" key="5">
    <source>
        <dbReference type="PROSITE" id="PS51746"/>
    </source>
</evidence>
<dbReference type="Proteomes" id="UP000887577">
    <property type="component" value="Unplaced"/>
</dbReference>
<evidence type="ECO:0000256" key="1">
    <source>
        <dbReference type="ARBA" id="ARBA00022723"/>
    </source>
</evidence>
<dbReference type="PROSITE" id="PS51746">
    <property type="entry name" value="PPM_2"/>
    <property type="match status" value="1"/>
</dbReference>
<dbReference type="GO" id="GO:0005739">
    <property type="term" value="C:mitochondrion"/>
    <property type="evidence" value="ECO:0007669"/>
    <property type="project" value="TreeGrafter"/>
</dbReference>
<dbReference type="Gene3D" id="3.60.40.10">
    <property type="entry name" value="PPM-type phosphatase domain"/>
    <property type="match status" value="1"/>
</dbReference>
<dbReference type="WBParaSite" id="PSU_v2.g6174.t1">
    <property type="protein sequence ID" value="PSU_v2.g6174.t1"/>
    <property type="gene ID" value="PSU_v2.g6174"/>
</dbReference>
<dbReference type="InterPro" id="IPR001932">
    <property type="entry name" value="PPM-type_phosphatase-like_dom"/>
</dbReference>
<evidence type="ECO:0000256" key="3">
    <source>
        <dbReference type="ARBA" id="ARBA00022912"/>
    </source>
</evidence>
<dbReference type="SMART" id="SM00332">
    <property type="entry name" value="PP2Cc"/>
    <property type="match status" value="1"/>
</dbReference>
<dbReference type="InterPro" id="IPR000222">
    <property type="entry name" value="PP2C_BS"/>
</dbReference>
<evidence type="ECO:0000256" key="2">
    <source>
        <dbReference type="ARBA" id="ARBA00022801"/>
    </source>
</evidence>
<dbReference type="Pfam" id="PF00481">
    <property type="entry name" value="PP2C"/>
    <property type="match status" value="1"/>
</dbReference>
<keyword evidence="1" id="KW-0479">Metal-binding</keyword>
<dbReference type="PANTHER" id="PTHR13832:SF792">
    <property type="entry name" value="GM14286P"/>
    <property type="match status" value="1"/>
</dbReference>